<dbReference type="InterPro" id="IPR039261">
    <property type="entry name" value="FNR_nucleotide-bd"/>
</dbReference>
<keyword evidence="2" id="KW-0288">FMN</keyword>
<comment type="caution">
    <text evidence="7">The sequence shown here is derived from an EMBL/GenBank/DDBJ whole genome shotgun (WGS) entry which is preliminary data.</text>
</comment>
<dbReference type="GO" id="GO:0010181">
    <property type="term" value="F:FMN binding"/>
    <property type="evidence" value="ECO:0007669"/>
    <property type="project" value="InterPro"/>
</dbReference>
<dbReference type="GO" id="GO:0050660">
    <property type="term" value="F:flavin adenine dinucleotide binding"/>
    <property type="evidence" value="ECO:0007669"/>
    <property type="project" value="TreeGrafter"/>
</dbReference>
<organism evidence="7 8">
    <name type="scientific">Allofranklinella schreckenbergeri</name>
    <dbReference type="NCBI Taxonomy" id="1076744"/>
    <lineage>
        <taxon>Bacteria</taxon>
        <taxon>Pseudomonadati</taxon>
        <taxon>Pseudomonadota</taxon>
        <taxon>Betaproteobacteria</taxon>
        <taxon>Burkholderiales</taxon>
        <taxon>Comamonadaceae</taxon>
        <taxon>Allofranklinella</taxon>
    </lineage>
</organism>
<feature type="domain" description="FAD-binding FR-type" evidence="6">
    <location>
        <begin position="168"/>
        <end position="368"/>
    </location>
</feature>
<dbReference type="PRINTS" id="PR00369">
    <property type="entry name" value="FLAVODOXIN"/>
</dbReference>
<dbReference type="PANTHER" id="PTHR19384:SF17">
    <property type="entry name" value="NADPH--CYTOCHROME P450 REDUCTASE"/>
    <property type="match status" value="1"/>
</dbReference>
<dbReference type="EMBL" id="RDQK01000002">
    <property type="protein sequence ID" value="RMX11559.1"/>
    <property type="molecule type" value="Genomic_DNA"/>
</dbReference>
<protein>
    <recommendedName>
        <fullName evidence="4">NADPH--hemoprotein reductase</fullName>
        <ecNumber evidence="4">1.6.2.4</ecNumber>
    </recommendedName>
</protein>
<dbReference type="InterPro" id="IPR017938">
    <property type="entry name" value="Riboflavin_synthase-like_b-brl"/>
</dbReference>
<dbReference type="RefSeq" id="WP_122247337.1">
    <property type="nucleotide sequence ID" value="NZ_RDQK01000002.1"/>
</dbReference>
<dbReference type="PROSITE" id="PS51384">
    <property type="entry name" value="FAD_FR"/>
    <property type="match status" value="1"/>
</dbReference>
<dbReference type="InterPro" id="IPR008254">
    <property type="entry name" value="Flavodoxin/NO_synth"/>
</dbReference>
<evidence type="ECO:0000256" key="2">
    <source>
        <dbReference type="ARBA" id="ARBA00022643"/>
    </source>
</evidence>
<dbReference type="Gene3D" id="3.40.50.80">
    <property type="entry name" value="Nucleotide-binding domain of ferredoxin-NADP reductase (FNR) module"/>
    <property type="match status" value="1"/>
</dbReference>
<sequence length="521" mass="57071">MPPAIAKRLIIGFGSESGNARALARQLAALPGLQSFGPQALPLNEVSLAGWDAQDVLVILSSSFGDGEPPANAEGFLASVQQAQALPGLRYALFGLGDTGYPQFCGFTKKLDGALQQRGAQPLLHRVDADAGYPAFFAQWAPVLQAVLQGQPHAGQDLKLQVKAYGEDNAYAARILECRQLNQGAPGAFHVRLASEGSGMHWRAGDTLHVLPENDPALLDAIAQWYGEPAAADLLRHKELRQISKTVLRELARASGHERLKTLLKFSQRKELEAYLWGADLLDLLQDFCTPAQLPLAELAELLSPRLPRAYSIASHGQAGHLDLCIREVQHERQGRQRYGMATRWLRASPPAVKVYCRSNPGFHLPADAQAPLLLIGTGTGIAPLMGLLREMQHSGQQRKTCLIFGEKQRACDFLYEDELTALHQQGQLSTLITAFSRDGQSKYYVQHAIADHALHIRQLLTDGAHIYLCGNKAHLEDAIAQAINALDEASQTDAEADTQTQTQTLWQRLQAQGRLHQELY</sequence>
<dbReference type="PANTHER" id="PTHR19384">
    <property type="entry name" value="NITRIC OXIDE SYNTHASE-RELATED"/>
    <property type="match status" value="1"/>
</dbReference>
<dbReference type="SUPFAM" id="SSF52343">
    <property type="entry name" value="Ferredoxin reductase-like, C-terminal NADP-linked domain"/>
    <property type="match status" value="1"/>
</dbReference>
<dbReference type="Gene3D" id="2.40.30.10">
    <property type="entry name" value="Translation factors"/>
    <property type="match status" value="1"/>
</dbReference>
<evidence type="ECO:0000256" key="3">
    <source>
        <dbReference type="ARBA" id="ARBA00022982"/>
    </source>
</evidence>
<evidence type="ECO:0000313" key="8">
    <source>
        <dbReference type="Proteomes" id="UP000281171"/>
    </source>
</evidence>
<proteinExistence type="predicted"/>
<keyword evidence="3" id="KW-0813">Transport</keyword>
<feature type="domain" description="Flavodoxin-like" evidence="5">
    <location>
        <begin position="9"/>
        <end position="145"/>
    </location>
</feature>
<dbReference type="InterPro" id="IPR001709">
    <property type="entry name" value="Flavoprot_Pyr_Nucl_cyt_Rdtase"/>
</dbReference>
<keyword evidence="3" id="KW-0249">Electron transport</keyword>
<evidence type="ECO:0000256" key="4">
    <source>
        <dbReference type="ARBA" id="ARBA00023797"/>
    </source>
</evidence>
<dbReference type="PROSITE" id="PS50902">
    <property type="entry name" value="FLAVODOXIN_LIKE"/>
    <property type="match status" value="1"/>
</dbReference>
<dbReference type="Proteomes" id="UP000281171">
    <property type="component" value="Unassembled WGS sequence"/>
</dbReference>
<dbReference type="InterPro" id="IPR023173">
    <property type="entry name" value="NADPH_Cyt_P450_Rdtase_alpha"/>
</dbReference>
<dbReference type="Gene3D" id="1.20.990.10">
    <property type="entry name" value="NADPH-cytochrome p450 Reductase, Chain A, domain 3"/>
    <property type="match status" value="1"/>
</dbReference>
<dbReference type="SUPFAM" id="SSF63380">
    <property type="entry name" value="Riboflavin synthase domain-like"/>
    <property type="match status" value="1"/>
</dbReference>
<evidence type="ECO:0000313" key="7">
    <source>
        <dbReference type="EMBL" id="RMX11559.1"/>
    </source>
</evidence>
<dbReference type="InterPro" id="IPR001433">
    <property type="entry name" value="OxRdtase_FAD/NAD-bd"/>
</dbReference>
<keyword evidence="1" id="KW-0285">Flavoprotein</keyword>
<dbReference type="Gene3D" id="3.40.50.360">
    <property type="match status" value="1"/>
</dbReference>
<reference evidence="7 8" key="1">
    <citation type="submission" date="2018-10" db="EMBL/GenBank/DDBJ databases">
        <title>Comamonadaceae CDC group NO-1 genome sequencing and assembly.</title>
        <authorList>
            <person name="Bernier A.-M."/>
            <person name="Bernard K."/>
        </authorList>
    </citation>
    <scope>NUCLEOTIDE SEQUENCE [LARGE SCALE GENOMIC DNA]</scope>
    <source>
        <strain evidence="7 8">NML180581</strain>
    </source>
</reference>
<dbReference type="GO" id="GO:0003958">
    <property type="term" value="F:NADPH-hemoprotein reductase activity"/>
    <property type="evidence" value="ECO:0007669"/>
    <property type="project" value="UniProtKB-EC"/>
</dbReference>
<dbReference type="AlphaFoldDB" id="A0A3M6R9L0"/>
<dbReference type="SUPFAM" id="SSF52218">
    <property type="entry name" value="Flavoproteins"/>
    <property type="match status" value="1"/>
</dbReference>
<evidence type="ECO:0000259" key="6">
    <source>
        <dbReference type="PROSITE" id="PS51384"/>
    </source>
</evidence>
<dbReference type="Pfam" id="PF00258">
    <property type="entry name" value="Flavodoxin_1"/>
    <property type="match status" value="1"/>
</dbReference>
<dbReference type="InterPro" id="IPR017927">
    <property type="entry name" value="FAD-bd_FR_type"/>
</dbReference>
<dbReference type="InterPro" id="IPR001094">
    <property type="entry name" value="Flavdoxin-like"/>
</dbReference>
<accession>A0A3M6R9L0</accession>
<evidence type="ECO:0000259" key="5">
    <source>
        <dbReference type="PROSITE" id="PS50902"/>
    </source>
</evidence>
<dbReference type="GO" id="GO:0005829">
    <property type="term" value="C:cytosol"/>
    <property type="evidence" value="ECO:0007669"/>
    <property type="project" value="TreeGrafter"/>
</dbReference>
<name>A0A3M6R9L0_9BURK</name>
<dbReference type="EC" id="1.6.2.4" evidence="4"/>
<dbReference type="PRINTS" id="PR00371">
    <property type="entry name" value="FPNCR"/>
</dbReference>
<evidence type="ECO:0000256" key="1">
    <source>
        <dbReference type="ARBA" id="ARBA00022630"/>
    </source>
</evidence>
<gene>
    <name evidence="7" type="ORF">EBQ24_01015</name>
</gene>
<dbReference type="Pfam" id="PF00175">
    <property type="entry name" value="NAD_binding_1"/>
    <property type="match status" value="1"/>
</dbReference>
<dbReference type="InterPro" id="IPR029039">
    <property type="entry name" value="Flavoprotein-like_sf"/>
</dbReference>